<dbReference type="OrthoDB" id="8139367at2"/>
<keyword evidence="2" id="KW-1185">Reference proteome</keyword>
<gene>
    <name evidence="1" type="ORF">E1B25_10300</name>
</gene>
<comment type="caution">
    <text evidence="1">The sequence shown here is derived from an EMBL/GenBank/DDBJ whole genome shotgun (WGS) entry which is preliminary data.</text>
</comment>
<dbReference type="EMBL" id="SMFP01000005">
    <property type="protein sequence ID" value="TDE38497.1"/>
    <property type="molecule type" value="Genomic_DNA"/>
</dbReference>
<evidence type="ECO:0000313" key="2">
    <source>
        <dbReference type="Proteomes" id="UP000294662"/>
    </source>
</evidence>
<organism evidence="1 2">
    <name type="scientific">Antarcticimicrobium sediminis</name>
    <dbReference type="NCBI Taxonomy" id="2546227"/>
    <lineage>
        <taxon>Bacteria</taxon>
        <taxon>Pseudomonadati</taxon>
        <taxon>Pseudomonadota</taxon>
        <taxon>Alphaproteobacteria</taxon>
        <taxon>Rhodobacterales</taxon>
        <taxon>Paracoccaceae</taxon>
        <taxon>Antarcticimicrobium</taxon>
    </lineage>
</organism>
<accession>A0A4R5EUU9</accession>
<protein>
    <submittedName>
        <fullName evidence="1">Uncharacterized protein</fullName>
    </submittedName>
</protein>
<dbReference type="Proteomes" id="UP000294662">
    <property type="component" value="Unassembled WGS sequence"/>
</dbReference>
<proteinExistence type="predicted"/>
<reference evidence="1 2" key="1">
    <citation type="submission" date="2019-03" db="EMBL/GenBank/DDBJ databases">
        <authorList>
            <person name="Zhang S."/>
        </authorList>
    </citation>
    <scope>NUCLEOTIDE SEQUENCE [LARGE SCALE GENOMIC DNA]</scope>
    <source>
        <strain evidence="1 2">S4J41</strain>
    </source>
</reference>
<sequence length="80" mass="8783">MGTSNRQLGDISRNDQVLIARTDRAGTDHMQYVWVLVCARRLETGDLCGYRYGANGSDFHHRKCPECQGGAAGLDVDGLI</sequence>
<dbReference type="AlphaFoldDB" id="A0A4R5EUU9"/>
<name>A0A4R5EUU9_9RHOB</name>
<evidence type="ECO:0000313" key="1">
    <source>
        <dbReference type="EMBL" id="TDE38497.1"/>
    </source>
</evidence>
<dbReference type="RefSeq" id="WP_132828981.1">
    <property type="nucleotide sequence ID" value="NZ_SMFP01000005.1"/>
</dbReference>